<dbReference type="OrthoDB" id="1860117at2"/>
<gene>
    <name evidence="3" type="ORF">ERS852582_02403</name>
</gene>
<proteinExistence type="predicted"/>
<evidence type="ECO:0000313" key="4">
    <source>
        <dbReference type="Proteomes" id="UP000095649"/>
    </source>
</evidence>
<evidence type="ECO:0000256" key="2">
    <source>
        <dbReference type="SAM" id="SignalP"/>
    </source>
</evidence>
<evidence type="ECO:0000256" key="1">
    <source>
        <dbReference type="SAM" id="MobiDB-lite"/>
    </source>
</evidence>
<dbReference type="EMBL" id="CYXN01000028">
    <property type="protein sequence ID" value="CUN19919.1"/>
    <property type="molecule type" value="Genomic_DNA"/>
</dbReference>
<evidence type="ECO:0000313" key="3">
    <source>
        <dbReference type="EMBL" id="CUN19919.1"/>
    </source>
</evidence>
<organism evidence="3 4">
    <name type="scientific">Faecalibacterium prausnitzii</name>
    <dbReference type="NCBI Taxonomy" id="853"/>
    <lineage>
        <taxon>Bacteria</taxon>
        <taxon>Bacillati</taxon>
        <taxon>Bacillota</taxon>
        <taxon>Clostridia</taxon>
        <taxon>Eubacteriales</taxon>
        <taxon>Oscillospiraceae</taxon>
        <taxon>Faecalibacterium</taxon>
    </lineage>
</organism>
<reference evidence="3 4" key="1">
    <citation type="submission" date="2015-09" db="EMBL/GenBank/DDBJ databases">
        <authorList>
            <consortium name="Pathogen Informatics"/>
        </authorList>
    </citation>
    <scope>NUCLEOTIDE SEQUENCE [LARGE SCALE GENOMIC DNA]</scope>
    <source>
        <strain evidence="3 4">2789STDY5834970</strain>
    </source>
</reference>
<feature type="region of interest" description="Disordered" evidence="1">
    <location>
        <begin position="330"/>
        <end position="349"/>
    </location>
</feature>
<accession>A0A173UY18</accession>
<sequence length="349" mass="37542">MKAKRWISLLLAVSMMLGVLAMPASAAAQQPESTAVVSEELPDAAELSAAEDENDIVSIRIRATGNLVYGSDYKLEVETRPENTQYIAVVLGTSGEAYGYVTLMISDKLRTLLKLIPLPKKMSQTPDQAEEFNVYSYLKQLIDGNDVSVLLRVADEVVSVMDTVSFFVPASYLTTVKNVSNGMKLALSLIRKYLPEGALSRIYLDEQPKDSGKYFAGAIALESSDINAAGFAMFKIKPKTENVSLSWAADAPSSMTVSELQNADLTAKVISDGQVAENGKVNYTYKKKTFLCFSSKINGVPTEPGTYTQTAKAGGNYSCGSISRTITVTADPQPAAEQPAEQAAEQPAA</sequence>
<feature type="compositionally biased region" description="Low complexity" evidence="1">
    <location>
        <begin position="332"/>
        <end position="349"/>
    </location>
</feature>
<feature type="chain" id="PRO_5008013405" evidence="2">
    <location>
        <begin position="27"/>
        <end position="349"/>
    </location>
</feature>
<keyword evidence="2" id="KW-0732">Signal</keyword>
<dbReference type="RefSeq" id="WP_055186739.1">
    <property type="nucleotide sequence ID" value="NZ_CYXN01000028.1"/>
</dbReference>
<dbReference type="AlphaFoldDB" id="A0A173UY18"/>
<dbReference type="Proteomes" id="UP000095649">
    <property type="component" value="Unassembled WGS sequence"/>
</dbReference>
<protein>
    <submittedName>
        <fullName evidence="3">Uncharacterized protein</fullName>
    </submittedName>
</protein>
<name>A0A173UY18_9FIRM</name>
<feature type="signal peptide" evidence="2">
    <location>
        <begin position="1"/>
        <end position="26"/>
    </location>
</feature>